<accession>A0A3Q4HGS6</accession>
<evidence type="ECO:0000256" key="4">
    <source>
        <dbReference type="ARBA" id="ARBA00004345"/>
    </source>
</evidence>
<evidence type="ECO:0000256" key="13">
    <source>
        <dbReference type="ARBA" id="ARBA00022475"/>
    </source>
</evidence>
<feature type="domain" description="Alpha/beta hydrolase fold-3" evidence="42">
    <location>
        <begin position="349"/>
        <end position="412"/>
    </location>
</feature>
<comment type="catalytic activity">
    <reaction evidence="33">
        <text>1,2-di-(9Z-octadecenoyl)-glycerol + (9Z)-octadecenoate + H(+) = 1,2,3-tri-(9Z-octadecenoyl)-glycerol + H2O</text>
        <dbReference type="Rhea" id="RHEA:38379"/>
        <dbReference type="ChEBI" id="CHEBI:15377"/>
        <dbReference type="ChEBI" id="CHEBI:15378"/>
        <dbReference type="ChEBI" id="CHEBI:30823"/>
        <dbReference type="ChEBI" id="CHEBI:52323"/>
        <dbReference type="ChEBI" id="CHEBI:53753"/>
    </reaction>
    <physiologicalReaction direction="right-to-left" evidence="33">
        <dbReference type="Rhea" id="RHEA:38381"/>
    </physiologicalReaction>
</comment>
<evidence type="ECO:0000256" key="40">
    <source>
        <dbReference type="ARBA" id="ARBA00049519"/>
    </source>
</evidence>
<evidence type="ECO:0000256" key="23">
    <source>
        <dbReference type="ARBA" id="ARBA00023406"/>
    </source>
</evidence>
<evidence type="ECO:0000256" key="12">
    <source>
        <dbReference type="ARBA" id="ARBA00015845"/>
    </source>
</evidence>
<comment type="catalytic activity">
    <reaction evidence="1">
        <text>a triacylglycerol + H2O = a diacylglycerol + a fatty acid + H(+)</text>
        <dbReference type="Rhea" id="RHEA:12044"/>
        <dbReference type="ChEBI" id="CHEBI:15377"/>
        <dbReference type="ChEBI" id="CHEBI:15378"/>
        <dbReference type="ChEBI" id="CHEBI:17855"/>
        <dbReference type="ChEBI" id="CHEBI:18035"/>
        <dbReference type="ChEBI" id="CHEBI:28868"/>
        <dbReference type="EC" id="3.1.1.79"/>
    </reaction>
</comment>
<evidence type="ECO:0000256" key="39">
    <source>
        <dbReference type="ARBA" id="ARBA00049461"/>
    </source>
</evidence>
<sequence length="632" mass="70806">MDHEVVFATLEKVCQDNISVFCGPSRLPHGTAVERLVTCLKQIQEHGRALEPVVTSFTAVYHHYDFDEQTPGNGYRTLVKVLEACLLHIIHKARYIASSYSNPFFRVDHNTSEMEAYCSALCQLRALLHLAQQLINDNDCGQLYSLQDKDLSRSFVQEYSSMHKACFYGRCLGFQYSPSIRPFLQTVVISMVSYGETYGKQQSGLGTAALSLLTSGKYVIDPELRGAEFERITQNLDMQFWKSFWNLTESGLLAGFNRIASKQVQVNFTMTVPPVTLCLPLASDPRLSVTVSPPIAHWGPGPVHMRLISYELREGQDSEELLVLSRAKPPPISTHLPWVQKQPRSPWLLIHFHGGGFVAQTSRSHENYLRSWSKELNVPVLSVDYSLSPEAPFPRALEECFYAYCWALNNCHLLGQCVALYGYTVKLSTYLSSMATLKSLIACFWTVGLSCMDYQTVQPAMGSSTLSTLSRDTAMLLSDLTQGASNWIQSFLDPRRTSGRSLSRSSSQRQTETHMSNQASALLTFSLLDFSSYKVQCELNCSLLLTAEFELTLLPTQASALDALLDDSVMFAKKLRDMGQPVSLTVAKDLPHGFLSLYQLSKETDVAAEVCIARIREVFEQENPPHNLVEET</sequence>
<comment type="pathway">
    <text evidence="7">Glycerolipid metabolism; triacylglycerol degradation.</text>
</comment>
<keyword evidence="16" id="KW-0551">Lipid droplet</keyword>
<evidence type="ECO:0000256" key="26">
    <source>
        <dbReference type="ARBA" id="ARBA00046695"/>
    </source>
</evidence>
<proteinExistence type="inferred from homology"/>
<protein>
    <recommendedName>
        <fullName evidence="12">Hormone-sensitive lipase</fullName>
        <ecNumber evidence="11">3.1.1.23</ecNumber>
        <ecNumber evidence="10">3.1.1.79</ecNumber>
    </recommendedName>
    <alternativeName>
        <fullName evidence="25">Monoacylglycerol lipase LIPE</fullName>
    </alternativeName>
    <alternativeName>
        <fullName evidence="24">Retinyl ester hydrolase</fullName>
    </alternativeName>
</protein>
<dbReference type="GO" id="GO:0005829">
    <property type="term" value="C:cytosol"/>
    <property type="evidence" value="ECO:0007669"/>
    <property type="project" value="UniProtKB-SubCell"/>
</dbReference>
<dbReference type="AlphaFoldDB" id="A0A3Q4HGS6"/>
<evidence type="ECO:0000256" key="16">
    <source>
        <dbReference type="ARBA" id="ARBA00022677"/>
    </source>
</evidence>
<evidence type="ECO:0000256" key="7">
    <source>
        <dbReference type="ARBA" id="ARBA00004879"/>
    </source>
</evidence>
<comment type="catalytic activity">
    <reaction evidence="32">
        <text>1,2,3-tri-(9Z-octadecenoyl)-glycerol + H2O = di-(9Z)-octadecenoylglycerol + (9Z)-octadecenoate + H(+)</text>
        <dbReference type="Rhea" id="RHEA:38575"/>
        <dbReference type="ChEBI" id="CHEBI:15377"/>
        <dbReference type="ChEBI" id="CHEBI:15378"/>
        <dbReference type="ChEBI" id="CHEBI:30823"/>
        <dbReference type="ChEBI" id="CHEBI:53753"/>
        <dbReference type="ChEBI" id="CHEBI:75945"/>
    </reaction>
    <physiologicalReaction direction="left-to-right" evidence="32">
        <dbReference type="Rhea" id="RHEA:38576"/>
    </physiologicalReaction>
</comment>
<evidence type="ECO:0000256" key="5">
    <source>
        <dbReference type="ARBA" id="ARBA00004502"/>
    </source>
</evidence>
<keyword evidence="44" id="KW-1185">Reference proteome</keyword>
<keyword evidence="15" id="KW-0153">Cholesterol metabolism</keyword>
<evidence type="ECO:0000256" key="14">
    <source>
        <dbReference type="ARBA" id="ARBA00022490"/>
    </source>
</evidence>
<dbReference type="Ensembl" id="ENSNBRT00000020139.1">
    <property type="protein sequence ID" value="ENSNBRP00000019623.1"/>
    <property type="gene ID" value="ENSNBRG00000015105.1"/>
</dbReference>
<dbReference type="EC" id="3.1.1.79" evidence="10"/>
<comment type="catalytic activity">
    <reaction evidence="23">
        <text>1-O-hexadecyl-2-acetyl-sn-glycerol + H2O = 1-O-hexadecyl-sn-glycerol + acetate + H(+)</text>
        <dbReference type="Rhea" id="RHEA:38563"/>
        <dbReference type="ChEBI" id="CHEBI:15377"/>
        <dbReference type="ChEBI" id="CHEBI:15378"/>
        <dbReference type="ChEBI" id="CHEBI:30089"/>
        <dbReference type="ChEBI" id="CHEBI:34115"/>
        <dbReference type="ChEBI" id="CHEBI:75936"/>
    </reaction>
    <physiologicalReaction direction="left-to-right" evidence="23">
        <dbReference type="Rhea" id="RHEA:38564"/>
    </physiologicalReaction>
</comment>
<evidence type="ECO:0000256" key="31">
    <source>
        <dbReference type="ARBA" id="ARBA00047674"/>
    </source>
</evidence>
<dbReference type="GO" id="GO:0047372">
    <property type="term" value="F:monoacylglycerol lipase activity"/>
    <property type="evidence" value="ECO:0007669"/>
    <property type="project" value="UniProtKB-EC"/>
</dbReference>
<keyword evidence="18" id="KW-0442">Lipid degradation</keyword>
<comment type="pathway">
    <text evidence="8">Lipid metabolism.</text>
</comment>
<evidence type="ECO:0000313" key="44">
    <source>
        <dbReference type="Proteomes" id="UP000261580"/>
    </source>
</evidence>
<keyword evidence="22" id="KW-0753">Steroid metabolism</keyword>
<dbReference type="Gene3D" id="3.40.50.1820">
    <property type="entry name" value="alpha/beta hydrolase"/>
    <property type="match status" value="2"/>
</dbReference>
<comment type="subunit">
    <text evidence="26">Monomer and homodimer. Interacts with CAVIN1 in the adipocyte cytoplasm. Interacts with PLIN5.</text>
</comment>
<keyword evidence="17" id="KW-0378">Hydrolase</keyword>
<evidence type="ECO:0000256" key="18">
    <source>
        <dbReference type="ARBA" id="ARBA00022963"/>
    </source>
</evidence>
<evidence type="ECO:0000256" key="28">
    <source>
        <dbReference type="ARBA" id="ARBA00047458"/>
    </source>
</evidence>
<evidence type="ECO:0000256" key="32">
    <source>
        <dbReference type="ARBA" id="ARBA00048386"/>
    </source>
</evidence>
<evidence type="ECO:0000259" key="41">
    <source>
        <dbReference type="Pfam" id="PF06350"/>
    </source>
</evidence>
<evidence type="ECO:0000256" key="9">
    <source>
        <dbReference type="ARBA" id="ARBA00010515"/>
    </source>
</evidence>
<dbReference type="GO" id="GO:0005811">
    <property type="term" value="C:lipid droplet"/>
    <property type="evidence" value="ECO:0007669"/>
    <property type="project" value="UniProtKB-SubCell"/>
</dbReference>
<evidence type="ECO:0000313" key="43">
    <source>
        <dbReference type="Ensembl" id="ENSNBRP00000019623.1"/>
    </source>
</evidence>
<keyword evidence="20" id="KW-0472">Membrane</keyword>
<evidence type="ECO:0000256" key="8">
    <source>
        <dbReference type="ARBA" id="ARBA00005189"/>
    </source>
</evidence>
<evidence type="ECO:0000256" key="35">
    <source>
        <dbReference type="ARBA" id="ARBA00049053"/>
    </source>
</evidence>
<comment type="similarity">
    <text evidence="9">Belongs to the 'GDXG' lipolytic enzyme family.</text>
</comment>
<evidence type="ECO:0000256" key="11">
    <source>
        <dbReference type="ARBA" id="ARBA00013254"/>
    </source>
</evidence>
<evidence type="ECO:0000256" key="33">
    <source>
        <dbReference type="ARBA" id="ARBA00048657"/>
    </source>
</evidence>
<dbReference type="InterPro" id="IPR010468">
    <property type="entry name" value="HSL_N"/>
</dbReference>
<dbReference type="InterPro" id="IPR013094">
    <property type="entry name" value="AB_hydrolase_3"/>
</dbReference>
<dbReference type="GO" id="GO:0004771">
    <property type="term" value="F:sterol ester esterase activity"/>
    <property type="evidence" value="ECO:0007669"/>
    <property type="project" value="TreeGrafter"/>
</dbReference>
<comment type="catalytic activity">
    <reaction evidence="39">
        <text>2-(9Z-octadecenoyl)-glycerol + H2O = glycerol + (9Z)-octadecenoate + H(+)</text>
        <dbReference type="Rhea" id="RHEA:38491"/>
        <dbReference type="ChEBI" id="CHEBI:15377"/>
        <dbReference type="ChEBI" id="CHEBI:15378"/>
        <dbReference type="ChEBI" id="CHEBI:17754"/>
        <dbReference type="ChEBI" id="CHEBI:30823"/>
        <dbReference type="ChEBI" id="CHEBI:73990"/>
    </reaction>
    <physiologicalReaction direction="left-to-right" evidence="39">
        <dbReference type="Rhea" id="RHEA:38492"/>
    </physiologicalReaction>
</comment>
<comment type="catalytic activity">
    <reaction evidence="36">
        <text>2,3-di-(9Z)-octadecenoyl-sn-glycerol + H2O = 2-(9Z-octadecenoyl)-glycerol + (9Z)-octadecenoate + H(+)</text>
        <dbReference type="Rhea" id="RHEA:38383"/>
        <dbReference type="ChEBI" id="CHEBI:15377"/>
        <dbReference type="ChEBI" id="CHEBI:15378"/>
        <dbReference type="ChEBI" id="CHEBI:30823"/>
        <dbReference type="ChEBI" id="CHEBI:73990"/>
        <dbReference type="ChEBI" id="CHEBI:75824"/>
    </reaction>
    <physiologicalReaction direction="left-to-right" evidence="36">
        <dbReference type="Rhea" id="RHEA:38384"/>
    </physiologicalReaction>
</comment>
<dbReference type="SUPFAM" id="SSF53474">
    <property type="entry name" value="alpha/beta-Hydrolases"/>
    <property type="match status" value="1"/>
</dbReference>
<evidence type="ECO:0000256" key="24">
    <source>
        <dbReference type="ARBA" id="ARBA00030031"/>
    </source>
</evidence>
<evidence type="ECO:0000256" key="3">
    <source>
        <dbReference type="ARBA" id="ARBA00004236"/>
    </source>
</evidence>
<comment type="catalytic activity">
    <reaction evidence="29">
        <text>2-(5Z,8Z,11Z,14Z-eicosatetraenoyl)-glycerol + H2O = glycerol + (5Z,8Z,11Z,14Z)-eicosatetraenoate + H(+)</text>
        <dbReference type="Rhea" id="RHEA:26132"/>
        <dbReference type="ChEBI" id="CHEBI:15377"/>
        <dbReference type="ChEBI" id="CHEBI:15378"/>
        <dbReference type="ChEBI" id="CHEBI:17754"/>
        <dbReference type="ChEBI" id="CHEBI:32395"/>
        <dbReference type="ChEBI" id="CHEBI:52392"/>
    </reaction>
    <physiologicalReaction direction="left-to-right" evidence="29">
        <dbReference type="Rhea" id="RHEA:26133"/>
    </physiologicalReaction>
</comment>
<comment type="catalytic activity">
    <reaction evidence="40">
        <text>1,2-di-(9Z-octadecenoyl)-sn-glycerol + H2O = (9Z-octadecenoyl)-glycerol + (9Z)-octadecenoate + H(+)</text>
        <dbReference type="Rhea" id="RHEA:39935"/>
        <dbReference type="ChEBI" id="CHEBI:15377"/>
        <dbReference type="ChEBI" id="CHEBI:15378"/>
        <dbReference type="ChEBI" id="CHEBI:30823"/>
        <dbReference type="ChEBI" id="CHEBI:52333"/>
        <dbReference type="ChEBI" id="CHEBI:75937"/>
    </reaction>
    <physiologicalReaction direction="left-to-right" evidence="40">
        <dbReference type="Rhea" id="RHEA:39936"/>
    </physiologicalReaction>
</comment>
<dbReference type="InterPro" id="IPR029058">
    <property type="entry name" value="AB_hydrolase_fold"/>
</dbReference>
<evidence type="ECO:0000256" key="6">
    <source>
        <dbReference type="ARBA" id="ARBA00004514"/>
    </source>
</evidence>
<dbReference type="STRING" id="32507.ENSNBRP00000019623"/>
<comment type="catalytic activity">
    <reaction evidence="31">
        <text>a diacylglycerol + H2O = a monoacylglycerol + a fatty acid + H(+)</text>
        <dbReference type="Rhea" id="RHEA:32731"/>
        <dbReference type="ChEBI" id="CHEBI:15377"/>
        <dbReference type="ChEBI" id="CHEBI:15378"/>
        <dbReference type="ChEBI" id="CHEBI:17408"/>
        <dbReference type="ChEBI" id="CHEBI:18035"/>
        <dbReference type="ChEBI" id="CHEBI:28868"/>
        <dbReference type="EC" id="3.1.1.79"/>
    </reaction>
</comment>
<dbReference type="GO" id="GO:0008203">
    <property type="term" value="P:cholesterol metabolic process"/>
    <property type="evidence" value="ECO:0007669"/>
    <property type="project" value="UniProtKB-KW"/>
</dbReference>
<comment type="subcellular location">
    <subcellularLocation>
        <location evidence="3">Cell membrane</location>
    </subcellularLocation>
    <subcellularLocation>
        <location evidence="6">Cytoplasm</location>
        <location evidence="6">Cytosol</location>
    </subcellularLocation>
    <subcellularLocation>
        <location evidence="5">Lipid droplet</location>
    </subcellularLocation>
    <subcellularLocation>
        <location evidence="4">Membrane</location>
        <location evidence="4">Caveola</location>
    </subcellularLocation>
</comment>
<dbReference type="Bgee" id="ENSNBRG00000015105">
    <property type="expression patterns" value="Expressed in testis and 5 other cell types or tissues"/>
</dbReference>
<dbReference type="PROSITE" id="PS01173">
    <property type="entry name" value="LIPASE_GDXG_HIS"/>
    <property type="match status" value="1"/>
</dbReference>
<evidence type="ECO:0000256" key="10">
    <source>
        <dbReference type="ARBA" id="ARBA00013088"/>
    </source>
</evidence>
<comment type="catalytic activity">
    <reaction evidence="38">
        <text>1,3-di-(9Z-octadecenoyl)-glycerol + H2O = 1-(9Z-octadecenoyl)-glycerol + (9Z)-octadecenoate + H(+)</text>
        <dbReference type="Rhea" id="RHEA:39939"/>
        <dbReference type="ChEBI" id="CHEBI:15377"/>
        <dbReference type="ChEBI" id="CHEBI:15378"/>
        <dbReference type="ChEBI" id="CHEBI:30823"/>
        <dbReference type="ChEBI" id="CHEBI:75342"/>
        <dbReference type="ChEBI" id="CHEBI:75735"/>
    </reaction>
    <physiologicalReaction direction="left-to-right" evidence="38">
        <dbReference type="Rhea" id="RHEA:39940"/>
    </physiologicalReaction>
</comment>
<comment type="catalytic activity">
    <reaction evidence="28">
        <text>1,2-di-(9Z-octadecenoyl)-glycerol + H2O = 2-(9Z-octadecenoyl)-glycerol + (9Z)-octadecenoate + H(+)</text>
        <dbReference type="Rhea" id="RHEA:38659"/>
        <dbReference type="ChEBI" id="CHEBI:15377"/>
        <dbReference type="ChEBI" id="CHEBI:15378"/>
        <dbReference type="ChEBI" id="CHEBI:30823"/>
        <dbReference type="ChEBI" id="CHEBI:52323"/>
        <dbReference type="ChEBI" id="CHEBI:73990"/>
    </reaction>
    <physiologicalReaction direction="left-to-right" evidence="28">
        <dbReference type="Rhea" id="RHEA:38660"/>
    </physiologicalReaction>
</comment>
<evidence type="ECO:0000256" key="19">
    <source>
        <dbReference type="ARBA" id="ARBA00023098"/>
    </source>
</evidence>
<evidence type="ECO:0000256" key="22">
    <source>
        <dbReference type="ARBA" id="ARBA00023221"/>
    </source>
</evidence>
<evidence type="ECO:0000256" key="2">
    <source>
        <dbReference type="ARBA" id="ARBA00001613"/>
    </source>
</evidence>
<reference evidence="43" key="1">
    <citation type="submission" date="2025-08" db="UniProtKB">
        <authorList>
            <consortium name="Ensembl"/>
        </authorList>
    </citation>
    <scope>IDENTIFICATION</scope>
</reference>
<dbReference type="GO" id="GO:0019433">
    <property type="term" value="P:triglyceride catabolic process"/>
    <property type="evidence" value="ECO:0007669"/>
    <property type="project" value="UniProtKB-UniPathway"/>
</dbReference>
<keyword evidence="14" id="KW-0963">Cytoplasm</keyword>
<evidence type="ECO:0000256" key="15">
    <source>
        <dbReference type="ARBA" id="ARBA00022548"/>
    </source>
</evidence>
<evidence type="ECO:0000256" key="38">
    <source>
        <dbReference type="ARBA" id="ARBA00049372"/>
    </source>
</evidence>
<dbReference type="GeneTree" id="ENSGT00730000111056"/>
<evidence type="ECO:0000256" key="27">
    <source>
        <dbReference type="ARBA" id="ARBA00047438"/>
    </source>
</evidence>
<dbReference type="InterPro" id="IPR002168">
    <property type="entry name" value="Lipase_GDXG_HIS_AS"/>
</dbReference>
<dbReference type="PANTHER" id="PTHR23025:SF2">
    <property type="entry name" value="HORMONE-SENSITIVE LIPASE"/>
    <property type="match status" value="1"/>
</dbReference>
<evidence type="ECO:0000256" key="30">
    <source>
        <dbReference type="ARBA" id="ARBA00047653"/>
    </source>
</evidence>
<evidence type="ECO:0000256" key="20">
    <source>
        <dbReference type="ARBA" id="ARBA00023136"/>
    </source>
</evidence>
<comment type="catalytic activity">
    <reaction evidence="34">
        <text>1,2-di-(9Z-octadecenoyl)-glycerol + H2O = (9Z-octadecenoyl)-glycerol + (9Z)-octadecenoate + H(+)</text>
        <dbReference type="Rhea" id="RHEA:38455"/>
        <dbReference type="ChEBI" id="CHEBI:15377"/>
        <dbReference type="ChEBI" id="CHEBI:15378"/>
        <dbReference type="ChEBI" id="CHEBI:30823"/>
        <dbReference type="ChEBI" id="CHEBI:52323"/>
        <dbReference type="ChEBI" id="CHEBI:75937"/>
    </reaction>
    <physiologicalReaction direction="left-to-right" evidence="34">
        <dbReference type="Rhea" id="RHEA:38456"/>
    </physiologicalReaction>
</comment>
<name>A0A3Q4HGS6_NEOBR</name>
<dbReference type="GO" id="GO:0004806">
    <property type="term" value="F:triacylglycerol lipase activity"/>
    <property type="evidence" value="ECO:0007669"/>
    <property type="project" value="TreeGrafter"/>
</dbReference>
<keyword evidence="21" id="KW-1207">Sterol metabolism</keyword>
<organism evidence="43 44">
    <name type="scientific">Neolamprologus brichardi</name>
    <name type="common">Fairy cichlid</name>
    <name type="synonym">Lamprologus brichardi</name>
    <dbReference type="NCBI Taxonomy" id="32507"/>
    <lineage>
        <taxon>Eukaryota</taxon>
        <taxon>Metazoa</taxon>
        <taxon>Chordata</taxon>
        <taxon>Craniata</taxon>
        <taxon>Vertebrata</taxon>
        <taxon>Euteleostomi</taxon>
        <taxon>Actinopterygii</taxon>
        <taxon>Neopterygii</taxon>
        <taxon>Teleostei</taxon>
        <taxon>Neoteleostei</taxon>
        <taxon>Acanthomorphata</taxon>
        <taxon>Ovalentaria</taxon>
        <taxon>Cichlomorphae</taxon>
        <taxon>Cichliformes</taxon>
        <taxon>Cichlidae</taxon>
        <taxon>African cichlids</taxon>
        <taxon>Pseudocrenilabrinae</taxon>
        <taxon>Lamprologini</taxon>
        <taxon>Neolamprologus</taxon>
    </lineage>
</organism>
<dbReference type="PANTHER" id="PTHR23025">
    <property type="entry name" value="TRIACYLGLYCEROL LIPASE"/>
    <property type="match status" value="1"/>
</dbReference>
<keyword evidence="13" id="KW-1003">Cell membrane</keyword>
<evidence type="ECO:0000256" key="21">
    <source>
        <dbReference type="ARBA" id="ARBA00023166"/>
    </source>
</evidence>
<dbReference type="Pfam" id="PF06350">
    <property type="entry name" value="HSL_N"/>
    <property type="match status" value="1"/>
</dbReference>
<evidence type="ECO:0000259" key="42">
    <source>
        <dbReference type="Pfam" id="PF07859"/>
    </source>
</evidence>
<reference evidence="43" key="2">
    <citation type="submission" date="2025-09" db="UniProtKB">
        <authorList>
            <consortium name="Ensembl"/>
        </authorList>
    </citation>
    <scope>IDENTIFICATION</scope>
</reference>
<dbReference type="EC" id="3.1.1.23" evidence="11"/>
<evidence type="ECO:0000256" key="25">
    <source>
        <dbReference type="ARBA" id="ARBA00031112"/>
    </source>
</evidence>
<dbReference type="Proteomes" id="UP000261580">
    <property type="component" value="Unassembled WGS sequence"/>
</dbReference>
<feature type="domain" description="Hormone-sensitive lipase N-terminal" evidence="41">
    <location>
        <begin position="7"/>
        <end position="317"/>
    </location>
</feature>
<keyword evidence="19" id="KW-0443">Lipid metabolism</keyword>
<evidence type="ECO:0000256" key="36">
    <source>
        <dbReference type="ARBA" id="ARBA00049143"/>
    </source>
</evidence>
<comment type="catalytic activity">
    <reaction evidence="2">
        <text>Hydrolyzes glycerol monoesters of long-chain fatty acids.</text>
        <dbReference type="EC" id="3.1.1.23"/>
    </reaction>
</comment>
<evidence type="ECO:0000256" key="37">
    <source>
        <dbReference type="ARBA" id="ARBA00049208"/>
    </source>
</evidence>
<comment type="catalytic activity">
    <reaction evidence="27">
        <text>1-(9Z-octadecenoyl)-glycerol + H2O = glycerol + (9Z)-octadecenoate + H(+)</text>
        <dbReference type="Rhea" id="RHEA:38487"/>
        <dbReference type="ChEBI" id="CHEBI:15377"/>
        <dbReference type="ChEBI" id="CHEBI:15378"/>
        <dbReference type="ChEBI" id="CHEBI:17754"/>
        <dbReference type="ChEBI" id="CHEBI:30823"/>
        <dbReference type="ChEBI" id="CHEBI:75342"/>
    </reaction>
    <physiologicalReaction direction="left-to-right" evidence="27">
        <dbReference type="Rhea" id="RHEA:38488"/>
    </physiologicalReaction>
</comment>
<dbReference type="OMA" id="SKCINAY"/>
<comment type="catalytic activity">
    <reaction evidence="35">
        <text>all-trans-retinyl hexadecanoate + H2O = all-trans-retinol + hexadecanoate + H(+)</text>
        <dbReference type="Rhea" id="RHEA:13933"/>
        <dbReference type="ChEBI" id="CHEBI:7896"/>
        <dbReference type="ChEBI" id="CHEBI:15377"/>
        <dbReference type="ChEBI" id="CHEBI:15378"/>
        <dbReference type="ChEBI" id="CHEBI:17336"/>
        <dbReference type="ChEBI" id="CHEBI:17616"/>
    </reaction>
    <physiologicalReaction direction="left-to-right" evidence="35">
        <dbReference type="Rhea" id="RHEA:13934"/>
    </physiologicalReaction>
</comment>
<dbReference type="Pfam" id="PF07859">
    <property type="entry name" value="Abhydrolase_3"/>
    <property type="match status" value="1"/>
</dbReference>
<comment type="catalytic activity">
    <reaction evidence="37">
        <text>a monoacylglycerol + H2O = glycerol + a fatty acid + H(+)</text>
        <dbReference type="Rhea" id="RHEA:15245"/>
        <dbReference type="ChEBI" id="CHEBI:15377"/>
        <dbReference type="ChEBI" id="CHEBI:15378"/>
        <dbReference type="ChEBI" id="CHEBI:17408"/>
        <dbReference type="ChEBI" id="CHEBI:17754"/>
        <dbReference type="ChEBI" id="CHEBI:28868"/>
        <dbReference type="EC" id="3.1.1.79"/>
    </reaction>
</comment>
<evidence type="ECO:0000256" key="29">
    <source>
        <dbReference type="ARBA" id="ARBA00047476"/>
    </source>
</evidence>
<dbReference type="UniPathway" id="UPA00256"/>
<evidence type="ECO:0000256" key="34">
    <source>
        <dbReference type="ARBA" id="ARBA00048674"/>
    </source>
</evidence>
<evidence type="ECO:0000256" key="1">
    <source>
        <dbReference type="ARBA" id="ARBA00000803"/>
    </source>
</evidence>
<dbReference type="GO" id="GO:0005901">
    <property type="term" value="C:caveola"/>
    <property type="evidence" value="ECO:0007669"/>
    <property type="project" value="UniProtKB-SubCell"/>
</dbReference>
<comment type="catalytic activity">
    <reaction evidence="30">
        <text>cholesteryl (9Z-octadecenoate) + H2O = cholesterol + (9Z)-octadecenoate + H(+)</text>
        <dbReference type="Rhea" id="RHEA:33875"/>
        <dbReference type="ChEBI" id="CHEBI:15377"/>
        <dbReference type="ChEBI" id="CHEBI:15378"/>
        <dbReference type="ChEBI" id="CHEBI:16113"/>
        <dbReference type="ChEBI" id="CHEBI:30823"/>
        <dbReference type="ChEBI" id="CHEBI:46898"/>
    </reaction>
    <physiologicalReaction direction="left-to-right" evidence="30">
        <dbReference type="Rhea" id="RHEA:33876"/>
    </physiologicalReaction>
</comment>
<evidence type="ECO:0000256" key="17">
    <source>
        <dbReference type="ARBA" id="ARBA00022801"/>
    </source>
</evidence>